<name>A0A0X3PMP8_SCHSO</name>
<dbReference type="FunFam" id="1.20.1050.10:FF:000003">
    <property type="entry name" value="Glutathione S-transferase 2"/>
    <property type="match status" value="1"/>
</dbReference>
<dbReference type="GO" id="GO:0006749">
    <property type="term" value="P:glutathione metabolic process"/>
    <property type="evidence" value="ECO:0007669"/>
    <property type="project" value="TreeGrafter"/>
</dbReference>
<accession>A0A0X3PMP8</accession>
<sequence length="243" mass="27803">KGLFYWTTAATTTIKHPFGSNPWIMAPIQLGYWAVRALAQPIRLLLEYVGEDYQEKRFGKNDLEEWQKMKYNLGIGFPNLPYLIDGDVKLSQSSVILRYLGEKHGLGGKDAKEQAEIAMAEAAIKDLRIAFSRIAYSPAFEEERLGFKPKFEKGIEDISNYLGSKMWLMGSSITYADFLLYENLCVFHFFEPSIFDKHPNLKQYVERFEALPKIKQYMASTRFISWPLNGWSATFGGGDAPPK</sequence>
<gene>
    <name evidence="10" type="primary">GST29</name>
    <name evidence="10" type="ORF">TR160514</name>
</gene>
<feature type="domain" description="GST N-terminal" evidence="8">
    <location>
        <begin position="26"/>
        <end position="108"/>
    </location>
</feature>
<dbReference type="PANTHER" id="PTHR11571:SF222">
    <property type="entry name" value="GLUTATHIONE TRANSFERASE"/>
    <property type="match status" value="1"/>
</dbReference>
<keyword evidence="6 10" id="KW-0808">Transferase</keyword>
<dbReference type="PROSITE" id="PS50404">
    <property type="entry name" value="GST_NTER"/>
    <property type="match status" value="1"/>
</dbReference>
<dbReference type="EMBL" id="GEEE01012118">
    <property type="protein sequence ID" value="JAP51107.1"/>
    <property type="molecule type" value="Transcribed_RNA"/>
</dbReference>
<dbReference type="EC" id="2.5.1.18" evidence="5"/>
<evidence type="ECO:0000256" key="5">
    <source>
        <dbReference type="ARBA" id="ARBA00012452"/>
    </source>
</evidence>
<comment type="function">
    <text evidence="2">Conjugation of reduced glutathione to a wide number of exogenous and endogenous hydrophobic electrophiles.</text>
</comment>
<evidence type="ECO:0000313" key="10">
    <source>
        <dbReference type="EMBL" id="JAP51107.1"/>
    </source>
</evidence>
<comment type="similarity">
    <text evidence="3">Belongs to the GST superfamily. Mu family.</text>
</comment>
<dbReference type="SUPFAM" id="SSF52833">
    <property type="entry name" value="Thioredoxin-like"/>
    <property type="match status" value="1"/>
</dbReference>
<organism evidence="10">
    <name type="scientific">Schistocephalus solidus</name>
    <name type="common">Tapeworm</name>
    <dbReference type="NCBI Taxonomy" id="70667"/>
    <lineage>
        <taxon>Eukaryota</taxon>
        <taxon>Metazoa</taxon>
        <taxon>Spiralia</taxon>
        <taxon>Lophotrochozoa</taxon>
        <taxon>Platyhelminthes</taxon>
        <taxon>Cestoda</taxon>
        <taxon>Eucestoda</taxon>
        <taxon>Diphyllobothriidea</taxon>
        <taxon>Diphyllobothriidae</taxon>
        <taxon>Schistocephalus</taxon>
    </lineage>
</organism>
<evidence type="ECO:0000259" key="9">
    <source>
        <dbReference type="PROSITE" id="PS50405"/>
    </source>
</evidence>
<dbReference type="Pfam" id="PF02798">
    <property type="entry name" value="GST_N"/>
    <property type="match status" value="1"/>
</dbReference>
<evidence type="ECO:0000256" key="2">
    <source>
        <dbReference type="ARBA" id="ARBA00003701"/>
    </source>
</evidence>
<dbReference type="InterPro" id="IPR050213">
    <property type="entry name" value="GST_superfamily"/>
</dbReference>
<evidence type="ECO:0000256" key="4">
    <source>
        <dbReference type="ARBA" id="ARBA00011738"/>
    </source>
</evidence>
<evidence type="ECO:0000256" key="3">
    <source>
        <dbReference type="ARBA" id="ARBA00005861"/>
    </source>
</evidence>
<dbReference type="SFLD" id="SFLDG01205">
    <property type="entry name" value="AMPS.1"/>
    <property type="match status" value="1"/>
</dbReference>
<dbReference type="GO" id="GO:0004364">
    <property type="term" value="F:glutathione transferase activity"/>
    <property type="evidence" value="ECO:0007669"/>
    <property type="project" value="UniProtKB-EC"/>
</dbReference>
<dbReference type="AlphaFoldDB" id="A0A0X3PMP8"/>
<dbReference type="InterPro" id="IPR036249">
    <property type="entry name" value="Thioredoxin-like_sf"/>
</dbReference>
<dbReference type="SFLD" id="SFLDS00019">
    <property type="entry name" value="Glutathione_Transferase_(cytos"/>
    <property type="match status" value="1"/>
</dbReference>
<dbReference type="Gene3D" id="1.20.1050.130">
    <property type="match status" value="1"/>
</dbReference>
<evidence type="ECO:0000256" key="6">
    <source>
        <dbReference type="ARBA" id="ARBA00022679"/>
    </source>
</evidence>
<dbReference type="InterPro" id="IPR004046">
    <property type="entry name" value="GST_C"/>
</dbReference>
<comment type="catalytic activity">
    <reaction evidence="7">
        <text>RX + glutathione = an S-substituted glutathione + a halide anion + H(+)</text>
        <dbReference type="Rhea" id="RHEA:16437"/>
        <dbReference type="ChEBI" id="CHEBI:15378"/>
        <dbReference type="ChEBI" id="CHEBI:16042"/>
        <dbReference type="ChEBI" id="CHEBI:17792"/>
        <dbReference type="ChEBI" id="CHEBI:57925"/>
        <dbReference type="ChEBI" id="CHEBI:90779"/>
        <dbReference type="EC" id="2.5.1.18"/>
    </reaction>
</comment>
<comment type="function">
    <text evidence="1">GST isoenzymes appear to play a central role in the parasite detoxification system. Other functions are also suspected including a role in increasing the solubility of haematin in the parasite gut.</text>
</comment>
<protein>
    <recommendedName>
        <fullName evidence="5">glutathione transferase</fullName>
        <ecNumber evidence="5">2.5.1.18</ecNumber>
    </recommendedName>
</protein>
<dbReference type="Pfam" id="PF14497">
    <property type="entry name" value="GST_C_3"/>
    <property type="match status" value="1"/>
</dbReference>
<reference evidence="10" key="1">
    <citation type="submission" date="2016-01" db="EMBL/GenBank/DDBJ databases">
        <title>Reference transcriptome for the parasite Schistocephalus solidus: insights into the molecular evolution of parasitism.</title>
        <authorList>
            <person name="Hebert F.O."/>
            <person name="Grambauer S."/>
            <person name="Barber I."/>
            <person name="Landry C.R."/>
            <person name="Aubin-Horth N."/>
        </authorList>
    </citation>
    <scope>NUCLEOTIDE SEQUENCE</scope>
</reference>
<comment type="subunit">
    <text evidence="4">Homodimer.</text>
</comment>
<dbReference type="PANTHER" id="PTHR11571">
    <property type="entry name" value="GLUTATHIONE S-TRANSFERASE"/>
    <property type="match status" value="1"/>
</dbReference>
<evidence type="ECO:0000259" key="8">
    <source>
        <dbReference type="PROSITE" id="PS50404"/>
    </source>
</evidence>
<feature type="domain" description="GST C-terminal" evidence="9">
    <location>
        <begin position="110"/>
        <end position="228"/>
    </location>
</feature>
<dbReference type="PROSITE" id="PS50405">
    <property type="entry name" value="GST_CTER"/>
    <property type="match status" value="1"/>
</dbReference>
<dbReference type="InterPro" id="IPR010987">
    <property type="entry name" value="Glutathione-S-Trfase_C-like"/>
</dbReference>
<dbReference type="InterPro" id="IPR036282">
    <property type="entry name" value="Glutathione-S-Trfase_C_sf"/>
</dbReference>
<dbReference type="InterPro" id="IPR040079">
    <property type="entry name" value="Glutathione_S-Trfase"/>
</dbReference>
<proteinExistence type="inferred from homology"/>
<dbReference type="InterPro" id="IPR004045">
    <property type="entry name" value="Glutathione_S-Trfase_N"/>
</dbReference>
<dbReference type="SUPFAM" id="SSF47616">
    <property type="entry name" value="GST C-terminal domain-like"/>
    <property type="match status" value="1"/>
</dbReference>
<evidence type="ECO:0000256" key="7">
    <source>
        <dbReference type="ARBA" id="ARBA00047960"/>
    </source>
</evidence>
<dbReference type="SFLD" id="SFLDG00363">
    <property type="entry name" value="AMPS_(cytGST):_Alpha-__Mu-__Pi"/>
    <property type="match status" value="1"/>
</dbReference>
<evidence type="ECO:0000256" key="1">
    <source>
        <dbReference type="ARBA" id="ARBA00002446"/>
    </source>
</evidence>
<feature type="non-terminal residue" evidence="10">
    <location>
        <position position="1"/>
    </location>
</feature>